<dbReference type="EMBL" id="AP018553">
    <property type="protein sequence ID" value="BBD73224.1"/>
    <property type="molecule type" value="Genomic_DNA"/>
</dbReference>
<organism evidence="1 3">
    <name type="scientific">Sulfodiicoccus acidiphilus</name>
    <dbReference type="NCBI Taxonomy" id="1670455"/>
    <lineage>
        <taxon>Archaea</taxon>
        <taxon>Thermoproteota</taxon>
        <taxon>Thermoprotei</taxon>
        <taxon>Sulfolobales</taxon>
        <taxon>Sulfolobaceae</taxon>
        <taxon>Sulfodiicoccus</taxon>
    </lineage>
</organism>
<protein>
    <submittedName>
        <fullName evidence="1">Uncharacterized protein</fullName>
    </submittedName>
</protein>
<keyword evidence="3" id="KW-1185">Reference proteome</keyword>
<dbReference type="GeneID" id="38667110"/>
<evidence type="ECO:0000313" key="1">
    <source>
        <dbReference type="EMBL" id="BBD73224.1"/>
    </source>
</evidence>
<evidence type="ECO:0000313" key="3">
    <source>
        <dbReference type="Proteomes" id="UP000276741"/>
    </source>
</evidence>
<reference evidence="2" key="1">
    <citation type="journal article" date="2014" name="Int. J. Syst. Evol. Microbiol.">
        <title>Complete genome sequence of Corynebacterium casei LMG S-19264T (=DSM 44701T), isolated from a smear-ripened cheese.</title>
        <authorList>
            <consortium name="US DOE Joint Genome Institute (JGI-PGF)"/>
            <person name="Walter F."/>
            <person name="Albersmeier A."/>
            <person name="Kalinowski J."/>
            <person name="Ruckert C."/>
        </authorList>
    </citation>
    <scope>NUCLEOTIDE SEQUENCE</scope>
    <source>
        <strain evidence="2">JCM 31740</strain>
    </source>
</reference>
<dbReference type="KEGG" id="sacd:HS1genome_1613"/>
<dbReference type="EMBL" id="BMQS01000003">
    <property type="protein sequence ID" value="GGT89803.1"/>
    <property type="molecule type" value="Genomic_DNA"/>
</dbReference>
<proteinExistence type="predicted"/>
<sequence length="225" mass="24969">MAVSASELLARVRSPMLFGRRPLPPLKVDTRDVRALFAILHKQDSVELHLHEDYLLELLELAGALRESKKSVRIEGIETGPEGPPGRPIVLNMIYGTPRDPRFLTWFVHPDLGVSYDRSKTVEMDVRALVVSSVTGRSTYVVFERAEGEFAVGRVVGKEGGEVAVRPNMWLTGASIVSLRWDGREALAPLRELLRRPLGATYVPVNGTELSVLFKAMGWRSRGLG</sequence>
<reference evidence="1" key="3">
    <citation type="journal article" date="2019" name="BMC Res. Notes">
        <title>Complete genome sequence of the Sulfodiicoccus acidiphilus strain HS-1T, the first crenarchaeon that lacks polB3, isolated from an acidic hot spring in Ohwaku-dani, Hakone, Japan.</title>
        <authorList>
            <person name="Sakai H.D."/>
            <person name="Kurosawa N."/>
        </authorList>
    </citation>
    <scope>NUCLEOTIDE SEQUENCE</scope>
    <source>
        <strain evidence="1">HS-1</strain>
    </source>
</reference>
<dbReference type="RefSeq" id="WP_126450346.1">
    <property type="nucleotide sequence ID" value="NZ_AP018553.1"/>
</dbReference>
<dbReference type="Proteomes" id="UP000276741">
    <property type="component" value="Chromosome"/>
</dbReference>
<dbReference type="AlphaFoldDB" id="A0A348B4X2"/>
<evidence type="ECO:0000313" key="2">
    <source>
        <dbReference type="EMBL" id="GGT89803.1"/>
    </source>
</evidence>
<gene>
    <name evidence="2" type="ORF">GCM10007116_04560</name>
    <name evidence="1" type="ORF">HS1genome_1613</name>
</gene>
<name>A0A348B4X2_9CREN</name>
<reference evidence="2" key="4">
    <citation type="submission" date="2020-09" db="EMBL/GenBank/DDBJ databases">
        <authorList>
            <person name="Sun Q."/>
            <person name="Ohkuma M."/>
        </authorList>
    </citation>
    <scope>NUCLEOTIDE SEQUENCE</scope>
    <source>
        <strain evidence="2">JCM 31740</strain>
    </source>
</reference>
<accession>A0A348B4X2</accession>
<reference evidence="3" key="2">
    <citation type="submission" date="2018-04" db="EMBL/GenBank/DDBJ databases">
        <title>Complete genome sequence of Sulfodiicoccus acidiphilus strain HS-1.</title>
        <authorList>
            <person name="Sakai H.D."/>
            <person name="Kurosawa N."/>
        </authorList>
    </citation>
    <scope>NUCLEOTIDE SEQUENCE [LARGE SCALE GENOMIC DNA]</scope>
    <source>
        <strain evidence="3">HS-1</strain>
    </source>
</reference>
<dbReference type="Proteomes" id="UP000616143">
    <property type="component" value="Unassembled WGS sequence"/>
</dbReference>